<evidence type="ECO:0008006" key="3">
    <source>
        <dbReference type="Google" id="ProtNLM"/>
    </source>
</evidence>
<accession>A0AAV6XWC5</accession>
<comment type="caution">
    <text evidence="1">The sequence shown here is derived from an EMBL/GenBank/DDBJ whole genome shotgun (WGS) entry which is preliminary data.</text>
</comment>
<keyword evidence="2" id="KW-1185">Reference proteome</keyword>
<dbReference type="Proteomes" id="UP000826271">
    <property type="component" value="Unassembled WGS sequence"/>
</dbReference>
<dbReference type="PANTHER" id="PTHR33103:SF19">
    <property type="entry name" value="OS09G0544700 PROTEIN"/>
    <property type="match status" value="1"/>
</dbReference>
<dbReference type="PANTHER" id="PTHR33103">
    <property type="entry name" value="OS01G0153900 PROTEIN"/>
    <property type="match status" value="1"/>
</dbReference>
<evidence type="ECO:0000313" key="1">
    <source>
        <dbReference type="EMBL" id="KAG8387029.1"/>
    </source>
</evidence>
<organism evidence="1 2">
    <name type="scientific">Buddleja alternifolia</name>
    <dbReference type="NCBI Taxonomy" id="168488"/>
    <lineage>
        <taxon>Eukaryota</taxon>
        <taxon>Viridiplantae</taxon>
        <taxon>Streptophyta</taxon>
        <taxon>Embryophyta</taxon>
        <taxon>Tracheophyta</taxon>
        <taxon>Spermatophyta</taxon>
        <taxon>Magnoliopsida</taxon>
        <taxon>eudicotyledons</taxon>
        <taxon>Gunneridae</taxon>
        <taxon>Pentapetalae</taxon>
        <taxon>asterids</taxon>
        <taxon>lamiids</taxon>
        <taxon>Lamiales</taxon>
        <taxon>Scrophulariaceae</taxon>
        <taxon>Buddlejeae</taxon>
        <taxon>Buddleja</taxon>
    </lineage>
</organism>
<proteinExistence type="predicted"/>
<dbReference type="Pfam" id="PF05056">
    <property type="entry name" value="DUF674"/>
    <property type="match status" value="2"/>
</dbReference>
<evidence type="ECO:0000313" key="2">
    <source>
        <dbReference type="Proteomes" id="UP000826271"/>
    </source>
</evidence>
<sequence>MSTVEEVKFSLKVIINKQKTKVLFAEVSSDFADVLLSFMTFPLGTIVRILEKHYGDEAVPTLGSLNSLRKSLTKLNDVHFWTKQGKMMLLNPVNPFEAECHKLKLNIDHDALPTKYSLVKTGIVRGSIMHSLSILGITDVDGAELRTVTVGFNEIMNLLKGSLFSRTPLTNLILSERPQQIDSYAAKSEPGSLLHRMVKEVINSNSKKMIMKVMIQKSTNKLLFAQSEDDFIDFIFSFLTIPLGAVVHLLDGNTCLKNIDNLYRSIVNINGDKYLKSEDTKNRLLKPELPPKFLSKNQIFSLTETKLYYYKYNYQGMEYISLDATRRYDLVQFQHPNGKESYVKGTGMFMVKDDLNVKPLCMLSSISFLNDLKIPLSDVKEMELEIGLEEGLSILRASLTSTSALTNGLKNNPILMKQPKEEH</sequence>
<dbReference type="AlphaFoldDB" id="A0AAV6XWC5"/>
<name>A0AAV6XWC5_9LAMI</name>
<protein>
    <recommendedName>
        <fullName evidence="3">DUF674 family protein</fullName>
    </recommendedName>
</protein>
<reference evidence="1" key="1">
    <citation type="submission" date="2019-10" db="EMBL/GenBank/DDBJ databases">
        <authorList>
            <person name="Zhang R."/>
            <person name="Pan Y."/>
            <person name="Wang J."/>
            <person name="Ma R."/>
            <person name="Yu S."/>
        </authorList>
    </citation>
    <scope>NUCLEOTIDE SEQUENCE</scope>
    <source>
        <strain evidence="1">LA-IB0</strain>
        <tissue evidence="1">Leaf</tissue>
    </source>
</reference>
<dbReference type="EMBL" id="WHWC01000003">
    <property type="protein sequence ID" value="KAG8387029.1"/>
    <property type="molecule type" value="Genomic_DNA"/>
</dbReference>
<dbReference type="InterPro" id="IPR007750">
    <property type="entry name" value="DUF674"/>
</dbReference>
<gene>
    <name evidence="1" type="ORF">BUALT_Bualt03G0210600</name>
</gene>